<dbReference type="Proteomes" id="UP000309997">
    <property type="component" value="Unassembled WGS sequence"/>
</dbReference>
<proteinExistence type="predicted"/>
<accession>A0ACC4D3R8</accession>
<gene>
    <name evidence="1" type="ORF">D5086_002411</name>
</gene>
<keyword evidence="2" id="KW-1185">Reference proteome</keyword>
<organism evidence="1 2">
    <name type="scientific">Populus alba</name>
    <name type="common">White poplar</name>
    <dbReference type="NCBI Taxonomy" id="43335"/>
    <lineage>
        <taxon>Eukaryota</taxon>
        <taxon>Viridiplantae</taxon>
        <taxon>Streptophyta</taxon>
        <taxon>Embryophyta</taxon>
        <taxon>Tracheophyta</taxon>
        <taxon>Spermatophyta</taxon>
        <taxon>Magnoliopsida</taxon>
        <taxon>eudicotyledons</taxon>
        <taxon>Gunneridae</taxon>
        <taxon>Pentapetalae</taxon>
        <taxon>rosids</taxon>
        <taxon>fabids</taxon>
        <taxon>Malpighiales</taxon>
        <taxon>Salicaceae</taxon>
        <taxon>Saliceae</taxon>
        <taxon>Populus</taxon>
    </lineage>
</organism>
<protein>
    <submittedName>
        <fullName evidence="1">Uncharacterized protein</fullName>
    </submittedName>
</protein>
<reference evidence="1 2" key="1">
    <citation type="journal article" date="2024" name="Plant Biotechnol. J.">
        <title>Genome and CRISPR/Cas9 system of a widespread forest tree (Populus alba) in the world.</title>
        <authorList>
            <person name="Liu Y.J."/>
            <person name="Jiang P.F."/>
            <person name="Han X.M."/>
            <person name="Li X.Y."/>
            <person name="Wang H.M."/>
            <person name="Wang Y.J."/>
            <person name="Wang X.X."/>
            <person name="Zeng Q.Y."/>
        </authorList>
    </citation>
    <scope>NUCLEOTIDE SEQUENCE [LARGE SCALE GENOMIC DNA]</scope>
    <source>
        <strain evidence="2">cv. PAL-ZL1</strain>
    </source>
</reference>
<evidence type="ECO:0000313" key="1">
    <source>
        <dbReference type="EMBL" id="KAL3611391.1"/>
    </source>
</evidence>
<comment type="caution">
    <text evidence="1">The sequence shown here is derived from an EMBL/GenBank/DDBJ whole genome shotgun (WGS) entry which is preliminary data.</text>
</comment>
<name>A0ACC4D3R8_POPAL</name>
<evidence type="ECO:0000313" key="2">
    <source>
        <dbReference type="Proteomes" id="UP000309997"/>
    </source>
</evidence>
<sequence>MGSNPFSSPSAPWGRRAGGLMQKHEGNKQEIATMLDLIQLLAILLVNAVSPPSGLSLMLSKVGAPFNQAVLFD</sequence>
<dbReference type="EMBL" id="RCHU02000001">
    <property type="protein sequence ID" value="KAL3611391.1"/>
    <property type="molecule type" value="Genomic_DNA"/>
</dbReference>